<dbReference type="Proteomes" id="UP000011064">
    <property type="component" value="Unassembled WGS sequence"/>
</dbReference>
<keyword evidence="3" id="KW-1185">Reference proteome</keyword>
<feature type="domain" description="Glycosyl hydrolase family 13 catalytic" evidence="1">
    <location>
        <begin position="9"/>
        <end position="71"/>
    </location>
</feature>
<dbReference type="InterPro" id="IPR006047">
    <property type="entry name" value="GH13_cat_dom"/>
</dbReference>
<reference evidence="3" key="1">
    <citation type="submission" date="2010-09" db="EMBL/GenBank/DDBJ databases">
        <title>The genome sequence of Geomyces destructans 20631-21.</title>
        <authorList>
            <consortium name="The Broad Institute Genome Sequencing Platform"/>
            <person name="Cuomo C.A."/>
            <person name="Blehert D.S."/>
            <person name="Lorch J.M."/>
            <person name="Young S.K."/>
            <person name="Zeng Q."/>
            <person name="Gargeya S."/>
            <person name="Fitzgerald M."/>
            <person name="Haas B."/>
            <person name="Abouelleil A."/>
            <person name="Alvarado L."/>
            <person name="Arachchi H.M."/>
            <person name="Berlin A."/>
            <person name="Brown A."/>
            <person name="Chapman S.B."/>
            <person name="Chen Z."/>
            <person name="Dunbar C."/>
            <person name="Freedman E."/>
            <person name="Gearin G."/>
            <person name="Gellesch M."/>
            <person name="Goldberg J."/>
            <person name="Griggs A."/>
            <person name="Gujja S."/>
            <person name="Heiman D."/>
            <person name="Howarth C."/>
            <person name="Larson L."/>
            <person name="Lui A."/>
            <person name="MacDonald P.J.P."/>
            <person name="Montmayeur A."/>
            <person name="Murphy C."/>
            <person name="Neiman D."/>
            <person name="Pearson M."/>
            <person name="Priest M."/>
            <person name="Roberts A."/>
            <person name="Saif S."/>
            <person name="Shea T."/>
            <person name="Shenoy N."/>
            <person name="Sisk P."/>
            <person name="Stolte C."/>
            <person name="Sykes S."/>
            <person name="Wortman J."/>
            <person name="Nusbaum C."/>
            <person name="Birren B."/>
        </authorList>
    </citation>
    <scope>NUCLEOTIDE SEQUENCE [LARGE SCALE GENOMIC DNA]</scope>
    <source>
        <strain evidence="3">ATCC MYA-4855 / 20631-21</strain>
    </source>
</reference>
<protein>
    <recommendedName>
        <fullName evidence="1">Glycosyl hydrolase family 13 catalytic domain-containing protein</fullName>
    </recommendedName>
</protein>
<dbReference type="VEuPathDB" id="FungiDB:GMDG_06008"/>
<dbReference type="HOGENOM" id="CLU_1907581_0_0_1"/>
<dbReference type="InterPro" id="IPR017853">
    <property type="entry name" value="GH"/>
</dbReference>
<accession>L8FS09</accession>
<dbReference type="SUPFAM" id="SSF51445">
    <property type="entry name" value="(Trans)glycosidases"/>
    <property type="match status" value="1"/>
</dbReference>
<proteinExistence type="predicted"/>
<dbReference type="EMBL" id="GL573308">
    <property type="protein sequence ID" value="ELR03258.1"/>
    <property type="molecule type" value="Genomic_DNA"/>
</dbReference>
<sequence>MAMQEYRIKWGDNVRTPMQWNKSAHAGITTGEKPWINVHGDYETWNAEAQVSQPDNVYHYWAALLQRRLKPKNVFVYGDFIPGGISELEGPTEVEPFASEGQKVIGNYETVPTISGGDTIELRPFEAVVYWTI</sequence>
<evidence type="ECO:0000313" key="2">
    <source>
        <dbReference type="EMBL" id="ELR03258.1"/>
    </source>
</evidence>
<evidence type="ECO:0000259" key="1">
    <source>
        <dbReference type="Pfam" id="PF00128"/>
    </source>
</evidence>
<dbReference type="Pfam" id="PF00128">
    <property type="entry name" value="Alpha-amylase"/>
    <property type="match status" value="1"/>
</dbReference>
<organism evidence="2 3">
    <name type="scientific">Pseudogymnoascus destructans (strain ATCC MYA-4855 / 20631-21)</name>
    <name type="common">Bat white-nose syndrome fungus</name>
    <name type="synonym">Geomyces destructans</name>
    <dbReference type="NCBI Taxonomy" id="658429"/>
    <lineage>
        <taxon>Eukaryota</taxon>
        <taxon>Fungi</taxon>
        <taxon>Dikarya</taxon>
        <taxon>Ascomycota</taxon>
        <taxon>Pezizomycotina</taxon>
        <taxon>Leotiomycetes</taxon>
        <taxon>Thelebolales</taxon>
        <taxon>Thelebolaceae</taxon>
        <taxon>Pseudogymnoascus</taxon>
    </lineage>
</organism>
<dbReference type="Gene3D" id="3.20.20.80">
    <property type="entry name" value="Glycosidases"/>
    <property type="match status" value="1"/>
</dbReference>
<evidence type="ECO:0000313" key="3">
    <source>
        <dbReference type="Proteomes" id="UP000011064"/>
    </source>
</evidence>
<dbReference type="GO" id="GO:0005975">
    <property type="term" value="P:carbohydrate metabolic process"/>
    <property type="evidence" value="ECO:0007669"/>
    <property type="project" value="InterPro"/>
</dbReference>
<name>L8FS09_PSED2</name>
<dbReference type="STRING" id="658429.L8FS09"/>
<dbReference type="InParanoid" id="L8FS09"/>
<gene>
    <name evidence="2" type="ORF">GMDG_06008</name>
</gene>
<dbReference type="AlphaFoldDB" id="L8FS09"/>